<dbReference type="InterPro" id="IPR019546">
    <property type="entry name" value="TAT_signal_bac_arc"/>
</dbReference>
<evidence type="ECO:0000313" key="3">
    <source>
        <dbReference type="EMBL" id="GAC81639.1"/>
    </source>
</evidence>
<dbReference type="InterPro" id="IPR018946">
    <property type="entry name" value="PhoD-like_MPP"/>
</dbReference>
<protein>
    <submittedName>
        <fullName evidence="3">Phospholipase D</fullName>
    </submittedName>
</protein>
<dbReference type="NCBIfam" id="TIGR01409">
    <property type="entry name" value="TAT_signal_seq"/>
    <property type="match status" value="1"/>
</dbReference>
<dbReference type="SUPFAM" id="SSF56300">
    <property type="entry name" value="Metallo-dependent phosphatases"/>
    <property type="match status" value="1"/>
</dbReference>
<dbReference type="InterPro" id="IPR038607">
    <property type="entry name" value="PhoD-like_sf"/>
</dbReference>
<accession>M3VH48</accession>
<dbReference type="RefSeq" id="WP_008381571.1">
    <property type="nucleotide sequence ID" value="NZ_BAOP01000041.1"/>
</dbReference>
<proteinExistence type="predicted"/>
<evidence type="ECO:0000313" key="4">
    <source>
        <dbReference type="Proteomes" id="UP000035009"/>
    </source>
</evidence>
<reference evidence="3 4" key="1">
    <citation type="submission" date="2013-02" db="EMBL/GenBank/DDBJ databases">
        <title>Whole genome shotgun sequence of Gordonia malaquae NBRC 108250.</title>
        <authorList>
            <person name="Yoshida I."/>
            <person name="Hosoyama A."/>
            <person name="Tsuchikane K."/>
            <person name="Ando Y."/>
            <person name="Baba S."/>
            <person name="Ohji S."/>
            <person name="Hamada M."/>
            <person name="Tamura T."/>
            <person name="Yamazoe A."/>
            <person name="Yamazaki S."/>
            <person name="Fujita N."/>
        </authorList>
    </citation>
    <scope>NUCLEOTIDE SEQUENCE [LARGE SCALE GENOMIC DNA]</scope>
    <source>
        <strain evidence="3 4">NBRC 108250</strain>
    </source>
</reference>
<dbReference type="OrthoDB" id="3497025at2"/>
<dbReference type="PROSITE" id="PS51318">
    <property type="entry name" value="TAT"/>
    <property type="match status" value="1"/>
</dbReference>
<dbReference type="AlphaFoldDB" id="M3VH48"/>
<comment type="caution">
    <text evidence="3">The sequence shown here is derived from an EMBL/GenBank/DDBJ whole genome shotgun (WGS) entry which is preliminary data.</text>
</comment>
<dbReference type="InterPro" id="IPR006311">
    <property type="entry name" value="TAT_signal"/>
</dbReference>
<feature type="domain" description="Phospholipase D N-terminal" evidence="2">
    <location>
        <begin position="48"/>
        <end position="149"/>
    </location>
</feature>
<evidence type="ECO:0000259" key="1">
    <source>
        <dbReference type="Pfam" id="PF09423"/>
    </source>
</evidence>
<dbReference type="Pfam" id="PF09423">
    <property type="entry name" value="PhoD"/>
    <property type="match status" value="1"/>
</dbReference>
<dbReference type="Proteomes" id="UP000035009">
    <property type="component" value="Unassembled WGS sequence"/>
</dbReference>
<dbReference type="Gene3D" id="3.60.21.70">
    <property type="entry name" value="PhoD-like phosphatase"/>
    <property type="match status" value="1"/>
</dbReference>
<dbReference type="Pfam" id="PF16655">
    <property type="entry name" value="PhoD_N"/>
    <property type="match status" value="1"/>
</dbReference>
<dbReference type="InterPro" id="IPR052900">
    <property type="entry name" value="Phospholipid_Metab_Enz"/>
</dbReference>
<gene>
    <name evidence="3" type="primary">phoD</name>
    <name evidence="3" type="ORF">GM1_041_00100</name>
</gene>
<organism evidence="3 4">
    <name type="scientific">Gordonia malaquae NBRC 108250</name>
    <dbReference type="NCBI Taxonomy" id="1223542"/>
    <lineage>
        <taxon>Bacteria</taxon>
        <taxon>Bacillati</taxon>
        <taxon>Actinomycetota</taxon>
        <taxon>Actinomycetes</taxon>
        <taxon>Mycobacteriales</taxon>
        <taxon>Gordoniaceae</taxon>
        <taxon>Gordonia</taxon>
    </lineage>
</organism>
<dbReference type="PANTHER" id="PTHR43606">
    <property type="entry name" value="PHOSPHATASE, PUTATIVE (AFU_ORTHOLOGUE AFUA_6G08710)-RELATED"/>
    <property type="match status" value="1"/>
</dbReference>
<dbReference type="InterPro" id="IPR029052">
    <property type="entry name" value="Metallo-depent_PP-like"/>
</dbReference>
<dbReference type="Gene3D" id="2.60.40.380">
    <property type="entry name" value="Purple acid phosphatase-like, N-terminal"/>
    <property type="match status" value="1"/>
</dbReference>
<keyword evidence="4" id="KW-1185">Reference proteome</keyword>
<feature type="domain" description="PhoD-like phosphatase metallophosphatase" evidence="1">
    <location>
        <begin position="162"/>
        <end position="522"/>
    </location>
</feature>
<dbReference type="eggNOG" id="COG3540">
    <property type="taxonomic scope" value="Bacteria"/>
</dbReference>
<dbReference type="InterPro" id="IPR032093">
    <property type="entry name" value="PhoD_N"/>
</dbReference>
<sequence>MHDSAAPTSVTRRGFIGAAGAGALAVGLPIAAGVNAPKAHAATNAFRHGVASGDPLPGGVILWTRVTPTSDATPGSGRGAASTVAWEIASDRGFASRVASGSTSTDASKDHTVKVDASGLNPATVYWYRFRITSGPAAGAVSPIGRTKTAPAAGVDVSKVRFGVASCANWEAGYFGAYRFLAKRTDLDAVVFLGDYIYEYGAGEYGGKHGSVRMHTPRHDIVSLADYRIRHGQYKTDRDLQAAHAQHPFIVTWDDHEAADNQWKHGAENHKPSQGSWAQRKAHADKAYYEWMPIRPQVSADNRHIYRRLAYGKLLELNMLDLRTYRDKEASRFSTESDDPKRTIMGRRQMEWVQGGITTSTAKWQIVGNSVMIAPMLIPPLDPARTKELTTLIGVPEDGIPFNGDQWDGYVKDREKLLDAIDRAGKKNVVFITGDIHMSFANDVPRKPANYPGAGNVATEFVVTSVTSNNVDDMVLLPEHSPVGGAASAAMQATNNHIRWVDTDAHGYAVMTITPAAAQMDWYFVADRADPRTTQYRGQSWKVNSGSRRMVKANGPA</sequence>
<dbReference type="PANTHER" id="PTHR43606:SF2">
    <property type="entry name" value="ALKALINE PHOSPHATASE FAMILY PROTEIN (AFU_ORTHOLOGUE AFUA_5G03860)"/>
    <property type="match status" value="1"/>
</dbReference>
<name>M3VH48_GORML</name>
<dbReference type="EMBL" id="BAOP01000041">
    <property type="protein sequence ID" value="GAC81639.1"/>
    <property type="molecule type" value="Genomic_DNA"/>
</dbReference>
<dbReference type="STRING" id="410332.SAMN04488550_4209"/>
<evidence type="ECO:0000259" key="2">
    <source>
        <dbReference type="Pfam" id="PF16655"/>
    </source>
</evidence>
<dbReference type="CDD" id="cd07389">
    <property type="entry name" value="MPP_PhoD"/>
    <property type="match status" value="1"/>
</dbReference>